<evidence type="ECO:0000256" key="2">
    <source>
        <dbReference type="PROSITE-ProRule" id="PRU00335"/>
    </source>
</evidence>
<dbReference type="PANTHER" id="PTHR30055">
    <property type="entry name" value="HTH-TYPE TRANSCRIPTIONAL REGULATOR RUTR"/>
    <property type="match status" value="1"/>
</dbReference>
<dbReference type="InterPro" id="IPR041669">
    <property type="entry name" value="TetR_C_15"/>
</dbReference>
<evidence type="ECO:0000313" key="4">
    <source>
        <dbReference type="EMBL" id="ADH66711.1"/>
    </source>
</evidence>
<dbReference type="Proteomes" id="UP000002219">
    <property type="component" value="Chromosome 1"/>
</dbReference>
<evidence type="ECO:0000313" key="5">
    <source>
        <dbReference type="Proteomes" id="UP000002219"/>
    </source>
</evidence>
<evidence type="ECO:0000259" key="3">
    <source>
        <dbReference type="PROSITE" id="PS50977"/>
    </source>
</evidence>
<protein>
    <submittedName>
        <fullName evidence="4">Transcriptional regulator, TetR family</fullName>
    </submittedName>
</protein>
<feature type="domain" description="HTH tetR-type" evidence="3">
    <location>
        <begin position="1"/>
        <end position="57"/>
    </location>
</feature>
<dbReference type="GeneID" id="91489350"/>
<dbReference type="eggNOG" id="COG1309">
    <property type="taxonomic scope" value="Bacteria"/>
</dbReference>
<dbReference type="PROSITE" id="PS50977">
    <property type="entry name" value="HTH_TETR_2"/>
    <property type="match status" value="1"/>
</dbReference>
<sequence>MEVILEAAAQVFEREGLEATTNRVAERAGYSIGTLYQYFPNKRALLHSLAERHVEETRRTLEELAEVLRRDEPSWEDTVRRLAAAVADAHGDRPRLHSLMHAHAPRVPAGVTAVEALRSYLAAELVWHLRRCGRGGTDPERTAALLVHTADAQMHGVLMGEEDAAAELVRSLLALS</sequence>
<proteinExistence type="predicted"/>
<reference evidence="4 5" key="1">
    <citation type="journal article" date="2010" name="Stand. Genomic Sci.">
        <title>Complete genome sequence of Nocardiopsis dassonvillei type strain (IMRU 509).</title>
        <authorList>
            <person name="Sun H."/>
            <person name="Lapidus A."/>
            <person name="Nolan M."/>
            <person name="Lucas S."/>
            <person name="Del Rio T.G."/>
            <person name="Tice H."/>
            <person name="Cheng J.F."/>
            <person name="Tapia R."/>
            <person name="Han C."/>
            <person name="Goodwin L."/>
            <person name="Pitluck S."/>
            <person name="Pagani I."/>
            <person name="Ivanova N."/>
            <person name="Mavromatis K."/>
            <person name="Mikhailova N."/>
            <person name="Pati A."/>
            <person name="Chen A."/>
            <person name="Palaniappan K."/>
            <person name="Land M."/>
            <person name="Hauser L."/>
            <person name="Chang Y.J."/>
            <person name="Jeffries C.D."/>
            <person name="Djao O.D."/>
            <person name="Rohde M."/>
            <person name="Sikorski J."/>
            <person name="Goker M."/>
            <person name="Woyke T."/>
            <person name="Bristow J."/>
            <person name="Eisen J.A."/>
            <person name="Markowitz V."/>
            <person name="Hugenholtz P."/>
            <person name="Kyrpides N.C."/>
            <person name="Klenk H.P."/>
        </authorList>
    </citation>
    <scope>NUCLEOTIDE SEQUENCE [LARGE SCALE GENOMIC DNA]</scope>
    <source>
        <strain evidence="5">ATCC 23218 / DSM 43111 / CIP 107115 / JCM 7437 / KCTC 9190 / NBRC 14626 / NCTC 10488 / NRRL B-5397 / IMRU 509</strain>
    </source>
</reference>
<dbReference type="GO" id="GO:0000976">
    <property type="term" value="F:transcription cis-regulatory region binding"/>
    <property type="evidence" value="ECO:0007669"/>
    <property type="project" value="TreeGrafter"/>
</dbReference>
<dbReference type="HOGENOM" id="CLU_069356_46_0_11"/>
<accession>D7B2L3</accession>
<dbReference type="InterPro" id="IPR050109">
    <property type="entry name" value="HTH-type_TetR-like_transc_reg"/>
</dbReference>
<dbReference type="InterPro" id="IPR001647">
    <property type="entry name" value="HTH_TetR"/>
</dbReference>
<dbReference type="KEGG" id="nda:Ndas_1272"/>
<feature type="DNA-binding region" description="H-T-H motif" evidence="2">
    <location>
        <begin position="20"/>
        <end position="39"/>
    </location>
</feature>
<gene>
    <name evidence="4" type="ordered locus">Ndas_1272</name>
</gene>
<evidence type="ECO:0000256" key="1">
    <source>
        <dbReference type="ARBA" id="ARBA00023125"/>
    </source>
</evidence>
<dbReference type="STRING" id="446468.Ndas_1272"/>
<dbReference type="InterPro" id="IPR009057">
    <property type="entry name" value="Homeodomain-like_sf"/>
</dbReference>
<dbReference type="AlphaFoldDB" id="D7B2L3"/>
<dbReference type="Pfam" id="PF17918">
    <property type="entry name" value="TetR_C_15"/>
    <property type="match status" value="1"/>
</dbReference>
<name>D7B2L3_NOCDD</name>
<dbReference type="Pfam" id="PF00440">
    <property type="entry name" value="TetR_N"/>
    <property type="match status" value="1"/>
</dbReference>
<dbReference type="SUPFAM" id="SSF46689">
    <property type="entry name" value="Homeodomain-like"/>
    <property type="match status" value="1"/>
</dbReference>
<dbReference type="PRINTS" id="PR00455">
    <property type="entry name" value="HTHTETR"/>
</dbReference>
<organism evidence="4 5">
    <name type="scientific">Nocardiopsis dassonvillei (strain ATCC 23218 / DSM 43111 / CIP 107115 / JCM 7437 / KCTC 9190 / NBRC 14626 / NCTC 10488 / NRRL B-5397 / IMRU 509)</name>
    <name type="common">Actinomadura dassonvillei</name>
    <dbReference type="NCBI Taxonomy" id="446468"/>
    <lineage>
        <taxon>Bacteria</taxon>
        <taxon>Bacillati</taxon>
        <taxon>Actinomycetota</taxon>
        <taxon>Actinomycetes</taxon>
        <taxon>Streptosporangiales</taxon>
        <taxon>Nocardiopsidaceae</taxon>
        <taxon>Nocardiopsis</taxon>
    </lineage>
</organism>
<dbReference type="GO" id="GO:0003700">
    <property type="term" value="F:DNA-binding transcription factor activity"/>
    <property type="evidence" value="ECO:0007669"/>
    <property type="project" value="TreeGrafter"/>
</dbReference>
<keyword evidence="5" id="KW-1185">Reference proteome</keyword>
<keyword evidence="1 2" id="KW-0238">DNA-binding</keyword>
<dbReference type="RefSeq" id="WP_013152318.1">
    <property type="nucleotide sequence ID" value="NC_014210.1"/>
</dbReference>
<dbReference type="Gene3D" id="1.10.357.10">
    <property type="entry name" value="Tetracycline Repressor, domain 2"/>
    <property type="match status" value="1"/>
</dbReference>
<dbReference type="PANTHER" id="PTHR30055:SF226">
    <property type="entry name" value="HTH-TYPE TRANSCRIPTIONAL REGULATOR PKSA"/>
    <property type="match status" value="1"/>
</dbReference>
<dbReference type="EMBL" id="CP002040">
    <property type="protein sequence ID" value="ADH66711.1"/>
    <property type="molecule type" value="Genomic_DNA"/>
</dbReference>